<dbReference type="GO" id="GO:0008236">
    <property type="term" value="F:serine-type peptidase activity"/>
    <property type="evidence" value="ECO:0007669"/>
    <property type="project" value="InterPro"/>
</dbReference>
<keyword evidence="7" id="KW-1185">Reference proteome</keyword>
<feature type="compositionally biased region" description="Polar residues" evidence="1">
    <location>
        <begin position="22"/>
        <end position="38"/>
    </location>
</feature>
<evidence type="ECO:0000259" key="5">
    <source>
        <dbReference type="Pfam" id="PF23658"/>
    </source>
</evidence>
<evidence type="ECO:0000256" key="1">
    <source>
        <dbReference type="SAM" id="MobiDB-lite"/>
    </source>
</evidence>
<protein>
    <submittedName>
        <fullName evidence="6">Uncharacterized protein</fullName>
    </submittedName>
</protein>
<reference evidence="6" key="1">
    <citation type="journal article" date="2020" name="Stud. Mycol.">
        <title>101 Dothideomycetes genomes: a test case for predicting lifestyles and emergence of pathogens.</title>
        <authorList>
            <person name="Haridas S."/>
            <person name="Albert R."/>
            <person name="Binder M."/>
            <person name="Bloem J."/>
            <person name="Labutti K."/>
            <person name="Salamov A."/>
            <person name="Andreopoulos B."/>
            <person name="Baker S."/>
            <person name="Barry K."/>
            <person name="Bills G."/>
            <person name="Bluhm B."/>
            <person name="Cannon C."/>
            <person name="Castanera R."/>
            <person name="Culley D."/>
            <person name="Daum C."/>
            <person name="Ezra D."/>
            <person name="Gonzalez J."/>
            <person name="Henrissat B."/>
            <person name="Kuo A."/>
            <person name="Liang C."/>
            <person name="Lipzen A."/>
            <person name="Lutzoni F."/>
            <person name="Magnuson J."/>
            <person name="Mondo S."/>
            <person name="Nolan M."/>
            <person name="Ohm R."/>
            <person name="Pangilinan J."/>
            <person name="Park H.-J."/>
            <person name="Ramirez L."/>
            <person name="Alfaro M."/>
            <person name="Sun H."/>
            <person name="Tritt A."/>
            <person name="Yoshinaga Y."/>
            <person name="Zwiers L.-H."/>
            <person name="Turgeon B."/>
            <person name="Goodwin S."/>
            <person name="Spatafora J."/>
            <person name="Crous P."/>
            <person name="Grigoriev I."/>
        </authorList>
    </citation>
    <scope>NUCLEOTIDE SEQUENCE</scope>
    <source>
        <strain evidence="6">CBS 675.92</strain>
    </source>
</reference>
<feature type="region of interest" description="Disordered" evidence="1">
    <location>
        <begin position="22"/>
        <end position="42"/>
    </location>
</feature>
<name>A0A6A5THK7_9PLEO</name>
<dbReference type="SUPFAM" id="SSF52096">
    <property type="entry name" value="ClpP/crotonase"/>
    <property type="match status" value="1"/>
</dbReference>
<organism evidence="6 7">
    <name type="scientific">Byssothecium circinans</name>
    <dbReference type="NCBI Taxonomy" id="147558"/>
    <lineage>
        <taxon>Eukaryota</taxon>
        <taxon>Fungi</taxon>
        <taxon>Dikarya</taxon>
        <taxon>Ascomycota</taxon>
        <taxon>Pezizomycotina</taxon>
        <taxon>Dothideomycetes</taxon>
        <taxon>Pleosporomycetidae</taxon>
        <taxon>Pleosporales</taxon>
        <taxon>Massarineae</taxon>
        <taxon>Massarinaceae</taxon>
        <taxon>Byssothecium</taxon>
    </lineage>
</organism>
<keyword evidence="2" id="KW-1133">Transmembrane helix</keyword>
<feature type="domain" description="CPAF-like PDZ" evidence="5">
    <location>
        <begin position="173"/>
        <end position="285"/>
    </location>
</feature>
<feature type="chain" id="PRO_5025549042" evidence="3">
    <location>
        <begin position="17"/>
        <end position="761"/>
    </location>
</feature>
<evidence type="ECO:0000256" key="2">
    <source>
        <dbReference type="SAM" id="Phobius"/>
    </source>
</evidence>
<dbReference type="InterPro" id="IPR005151">
    <property type="entry name" value="Tail-specific_protease"/>
</dbReference>
<evidence type="ECO:0000259" key="4">
    <source>
        <dbReference type="Pfam" id="PF03572"/>
    </source>
</evidence>
<dbReference type="OrthoDB" id="27214at2759"/>
<dbReference type="AlphaFoldDB" id="A0A6A5THK7"/>
<feature type="region of interest" description="Disordered" evidence="1">
    <location>
        <begin position="308"/>
        <end position="329"/>
    </location>
</feature>
<sequence length="761" mass="83197">MRSILALPALIAVITAQSFPTTRTTSLADNTQPTSTVSAPGPIETTKACGTIAKLVGGSRLNNPSVDAELAYACLKSVQIDKTAASRTITSLKRMIEFQSTLSYLKNPPSSWSNEKVDLVAGLDDIGQKVSDGTYNNEYDFENDISALLIKARDGHLTFGGMAFGGVFRWRRNRRVALISASSDGKEAPKIWALQDFNQTGNTGFTPSAISSIDGQDPAQFLGKESMLNAYHDPDTRYNAMFYMQPAENFGYFTNPRFYPGSRVNITFENKTFDVYQNTANILSPSSWEDINDASDFYQQFIAPPRNSKIKKRDPNSLPRHMQNPRETELDRRYVPAGYPSQVVSHSSDDVALAGFFIDGPDGKVGVLAVQTFNTDDAKQAREYQRVVQNYIAAAKSQKVTKHIIDVRTNGGGKILLGYDLYLQFFPSKEPQLMSRYRGHQSSELFGEKISSIPRITNSNGELYTSPFNFHSYLNKDNTAFSSWSNMYPPTKFNGDSFTDLLRYNLSDPFTTTSDRFSIGVEMTGHGSRSNFTEDPFKPEDLIILSDGICASTCSLFIELMVQQSGVKTLAVGGRPLSGPMQAVGGTKGSLVLQSSYLTAISAYIITNYASSSSEATRWLSFLPQEPGINFTDATINFQDTIRKGVEKDGVPTQFLNDTASCRMYYEPPMYLNVTALWTKAAKIAFGKNGGLDGDACVAGSLTSKEQQNGQGTGTSASASPSSTKKAAAGMLRPVWRGWLAVGVCAGVVLASMAFCADLGW</sequence>
<dbReference type="Pfam" id="PF23658">
    <property type="entry name" value="PDZ_CPAF_rel"/>
    <property type="match status" value="1"/>
</dbReference>
<dbReference type="InterPro" id="IPR029045">
    <property type="entry name" value="ClpP/crotonase-like_dom_sf"/>
</dbReference>
<dbReference type="EMBL" id="ML977016">
    <property type="protein sequence ID" value="KAF1951614.1"/>
    <property type="molecule type" value="Genomic_DNA"/>
</dbReference>
<accession>A0A6A5THK7</accession>
<gene>
    <name evidence="6" type="ORF">CC80DRAFT_424511</name>
</gene>
<keyword evidence="2" id="KW-0812">Transmembrane</keyword>
<dbReference type="Gene3D" id="3.90.226.10">
    <property type="entry name" value="2-enoyl-CoA Hydratase, Chain A, domain 1"/>
    <property type="match status" value="1"/>
</dbReference>
<feature type="region of interest" description="Disordered" evidence="1">
    <location>
        <begin position="704"/>
        <end position="723"/>
    </location>
</feature>
<feature type="compositionally biased region" description="Low complexity" evidence="1">
    <location>
        <begin position="714"/>
        <end position="723"/>
    </location>
</feature>
<feature type="signal peptide" evidence="3">
    <location>
        <begin position="1"/>
        <end position="16"/>
    </location>
</feature>
<keyword evidence="3" id="KW-0732">Signal</keyword>
<evidence type="ECO:0000256" key="3">
    <source>
        <dbReference type="SAM" id="SignalP"/>
    </source>
</evidence>
<evidence type="ECO:0000313" key="6">
    <source>
        <dbReference type="EMBL" id="KAF1951614.1"/>
    </source>
</evidence>
<dbReference type="PANTHER" id="PTHR37049">
    <property type="entry name" value="PEPTIDASE S41 FAMILY PROTEIN"/>
    <property type="match status" value="1"/>
</dbReference>
<dbReference type="Proteomes" id="UP000800035">
    <property type="component" value="Unassembled WGS sequence"/>
</dbReference>
<dbReference type="PANTHER" id="PTHR37049:SF4">
    <property type="entry name" value="RHODANESE DOMAIN-CONTAINING PROTEIN"/>
    <property type="match status" value="1"/>
</dbReference>
<feature type="transmembrane region" description="Helical" evidence="2">
    <location>
        <begin position="736"/>
        <end position="757"/>
    </location>
</feature>
<dbReference type="InterPro" id="IPR052766">
    <property type="entry name" value="S41A_metabolite_peptidase"/>
</dbReference>
<keyword evidence="2" id="KW-0472">Membrane</keyword>
<feature type="domain" description="Tail specific protease" evidence="4">
    <location>
        <begin position="364"/>
        <end position="458"/>
    </location>
</feature>
<dbReference type="InterPro" id="IPR056186">
    <property type="entry name" value="PDZ_CPAF-rel"/>
</dbReference>
<dbReference type="GO" id="GO:0006508">
    <property type="term" value="P:proteolysis"/>
    <property type="evidence" value="ECO:0007669"/>
    <property type="project" value="InterPro"/>
</dbReference>
<dbReference type="Pfam" id="PF03572">
    <property type="entry name" value="Peptidase_S41"/>
    <property type="match status" value="1"/>
</dbReference>
<evidence type="ECO:0000313" key="7">
    <source>
        <dbReference type="Proteomes" id="UP000800035"/>
    </source>
</evidence>
<proteinExistence type="predicted"/>